<feature type="compositionally biased region" description="Acidic residues" evidence="2">
    <location>
        <begin position="567"/>
        <end position="577"/>
    </location>
</feature>
<sequence length="577" mass="68214">MKNKLAELEKEDLRENLKEKFLKTMQDQRDMEEKQIIEAEKKKEKDEELQGRIRNDLDVDDFLQEVVQYLRDQSGAAAGYIGKLERVKRQITLLDNEKAHIDDDAPWVIRYITASKGSEFMIDKTLTEEEGEATYSIWKEEEEPPADEELTEEALAERAKKKDKLKTVCVDDVVNDPRIKFFDVPKLGAYFAIPLTYKSCLFEASFDAGVEDSIECRKLRAQQEEEKQKSEHASNKEEEEEKVYEEIIEAPYKTVDVKLVVAFDTLGQDRTFQECEKELMVDWVTFLKNEWERAENNGLKRDINAHILQHFKDQQRLHDKQAEWLDEEKNIVEEIVKAFEPTVNEEFKQIEGQLALLELYRKRLLDEFADLFELKHYRVLKYARVLQLAFYLSQKDKDDIVEPRTNMINWKRAKKFLNAEFKEFLSNLKPRGSKPYKPPVYAKTMKLEKDLLVINFEDVQHYSLALSALYKFVEQYLKVRIMDVTYRRHEYNAKVDEREAAIKAAEELAERRRKHVDDAREAHDKELEALEEDAEKPAFDEFRVLQEFDETESNRPIEIPPEIKPDEDGDIDWEETP</sequence>
<keyword evidence="1" id="KW-0175">Coiled coil</keyword>
<accession>A0A1R2BYC7</accession>
<dbReference type="OrthoDB" id="432281at2759"/>
<evidence type="ECO:0000313" key="4">
    <source>
        <dbReference type="Proteomes" id="UP000187209"/>
    </source>
</evidence>
<gene>
    <name evidence="3" type="ORF">SteCoe_17853</name>
</gene>
<feature type="compositionally biased region" description="Basic and acidic residues" evidence="2">
    <location>
        <begin position="513"/>
        <end position="528"/>
    </location>
</feature>
<name>A0A1R2BYC7_9CILI</name>
<dbReference type="Proteomes" id="UP000187209">
    <property type="component" value="Unassembled WGS sequence"/>
</dbReference>
<dbReference type="EMBL" id="MPUH01000372">
    <property type="protein sequence ID" value="OMJ81637.1"/>
    <property type="molecule type" value="Genomic_DNA"/>
</dbReference>
<reference evidence="3 4" key="1">
    <citation type="submission" date="2016-11" db="EMBL/GenBank/DDBJ databases">
        <title>The macronuclear genome of Stentor coeruleus: a giant cell with tiny introns.</title>
        <authorList>
            <person name="Slabodnick M."/>
            <person name="Ruby J.G."/>
            <person name="Reiff S.B."/>
            <person name="Swart E.C."/>
            <person name="Gosai S."/>
            <person name="Prabakaran S."/>
            <person name="Witkowska E."/>
            <person name="Larue G.E."/>
            <person name="Fisher S."/>
            <person name="Freeman R.M."/>
            <person name="Gunawardena J."/>
            <person name="Chu W."/>
            <person name="Stover N.A."/>
            <person name="Gregory B.D."/>
            <person name="Nowacki M."/>
            <person name="Derisi J."/>
            <person name="Roy S.W."/>
            <person name="Marshall W.F."/>
            <person name="Sood P."/>
        </authorList>
    </citation>
    <scope>NUCLEOTIDE SEQUENCE [LARGE SCALE GENOMIC DNA]</scope>
    <source>
        <strain evidence="3">WM001</strain>
    </source>
</reference>
<protein>
    <submittedName>
        <fullName evidence="3">Uncharacterized protein</fullName>
    </submittedName>
</protein>
<keyword evidence="4" id="KW-1185">Reference proteome</keyword>
<feature type="region of interest" description="Disordered" evidence="2">
    <location>
        <begin position="513"/>
        <end position="577"/>
    </location>
</feature>
<evidence type="ECO:0000256" key="1">
    <source>
        <dbReference type="SAM" id="Coils"/>
    </source>
</evidence>
<evidence type="ECO:0000256" key="2">
    <source>
        <dbReference type="SAM" id="MobiDB-lite"/>
    </source>
</evidence>
<dbReference type="AlphaFoldDB" id="A0A1R2BYC7"/>
<proteinExistence type="predicted"/>
<feature type="coiled-coil region" evidence="1">
    <location>
        <begin position="3"/>
        <end position="49"/>
    </location>
</feature>
<evidence type="ECO:0000313" key="3">
    <source>
        <dbReference type="EMBL" id="OMJ81637.1"/>
    </source>
</evidence>
<comment type="caution">
    <text evidence="3">The sequence shown here is derived from an EMBL/GenBank/DDBJ whole genome shotgun (WGS) entry which is preliminary data.</text>
</comment>
<organism evidence="3 4">
    <name type="scientific">Stentor coeruleus</name>
    <dbReference type="NCBI Taxonomy" id="5963"/>
    <lineage>
        <taxon>Eukaryota</taxon>
        <taxon>Sar</taxon>
        <taxon>Alveolata</taxon>
        <taxon>Ciliophora</taxon>
        <taxon>Postciliodesmatophora</taxon>
        <taxon>Heterotrichea</taxon>
        <taxon>Heterotrichida</taxon>
        <taxon>Stentoridae</taxon>
        <taxon>Stentor</taxon>
    </lineage>
</organism>
<feature type="compositionally biased region" description="Basic and acidic residues" evidence="2">
    <location>
        <begin position="535"/>
        <end position="546"/>
    </location>
</feature>